<dbReference type="Proteomes" id="UP000007993">
    <property type="component" value="Unassembled WGS sequence"/>
</dbReference>
<evidence type="ECO:0000313" key="2">
    <source>
        <dbReference type="Proteomes" id="UP000007993"/>
    </source>
</evidence>
<accession>K5D824</accession>
<protein>
    <submittedName>
        <fullName evidence="1">Uncharacterized protein</fullName>
    </submittedName>
</protein>
<comment type="caution">
    <text evidence="1">The sequence shown here is derived from an EMBL/GenBank/DDBJ whole genome shotgun (WGS) entry which is preliminary data.</text>
</comment>
<reference evidence="1 2" key="1">
    <citation type="journal article" date="2013" name="Mar. Genomics">
        <title>Expression of sulfatases in Rhodopirellula baltica and the diversity of sulfatases in the genus Rhodopirellula.</title>
        <authorList>
            <person name="Wegner C.E."/>
            <person name="Richter-Heitmann T."/>
            <person name="Klindworth A."/>
            <person name="Klockow C."/>
            <person name="Richter M."/>
            <person name="Achstetter T."/>
            <person name="Glockner F.O."/>
            <person name="Harder J."/>
        </authorList>
    </citation>
    <scope>NUCLEOTIDE SEQUENCE [LARGE SCALE GENOMIC DNA]</scope>
    <source>
        <strain evidence="1 2">SH28</strain>
    </source>
</reference>
<sequence length="45" mass="5205">MMDPPRKQFSNFLIDSACEFSTSFDLPLNAGGPRVRDPADWRDRF</sequence>
<name>K5D824_RHOBT</name>
<dbReference type="AlphaFoldDB" id="K5D824"/>
<dbReference type="PATRIC" id="fig|993517.3.peg.6222"/>
<dbReference type="EMBL" id="AMCW01000166">
    <property type="protein sequence ID" value="EKJ98948.1"/>
    <property type="molecule type" value="Genomic_DNA"/>
</dbReference>
<proteinExistence type="predicted"/>
<gene>
    <name evidence="1" type="ORF">RBSH_05749</name>
</gene>
<evidence type="ECO:0000313" key="1">
    <source>
        <dbReference type="EMBL" id="EKJ98948.1"/>
    </source>
</evidence>
<organism evidence="1 2">
    <name type="scientific">Rhodopirellula baltica SH28</name>
    <dbReference type="NCBI Taxonomy" id="993517"/>
    <lineage>
        <taxon>Bacteria</taxon>
        <taxon>Pseudomonadati</taxon>
        <taxon>Planctomycetota</taxon>
        <taxon>Planctomycetia</taxon>
        <taxon>Pirellulales</taxon>
        <taxon>Pirellulaceae</taxon>
        <taxon>Rhodopirellula</taxon>
    </lineage>
</organism>